<dbReference type="Gramene" id="KCW52668">
    <property type="protein sequence ID" value="KCW52668"/>
    <property type="gene ID" value="EUGRSUZ_J02041"/>
</dbReference>
<dbReference type="eggNOG" id="ENOG502QSQ6">
    <property type="taxonomic scope" value="Eukaryota"/>
</dbReference>
<feature type="region of interest" description="VHIID" evidence="3">
    <location>
        <begin position="469"/>
        <end position="534"/>
    </location>
</feature>
<feature type="compositionally biased region" description="Polar residues" evidence="4">
    <location>
        <begin position="143"/>
        <end position="167"/>
    </location>
</feature>
<feature type="region of interest" description="Leucine repeat I (LRI)" evidence="3">
    <location>
        <begin position="390"/>
        <end position="450"/>
    </location>
</feature>
<keyword evidence="1" id="KW-0805">Transcription regulation</keyword>
<dbReference type="GO" id="GO:0043565">
    <property type="term" value="F:sequence-specific DNA binding"/>
    <property type="evidence" value="ECO:0000318"/>
    <property type="project" value="GO_Central"/>
</dbReference>
<gene>
    <name evidence="5" type="ORF">EUGRSUZ_J02041</name>
</gene>
<evidence type="ECO:0000256" key="2">
    <source>
        <dbReference type="ARBA" id="ARBA00023163"/>
    </source>
</evidence>
<keyword evidence="2" id="KW-0804">Transcription</keyword>
<protein>
    <submittedName>
        <fullName evidence="5">Uncharacterized protein</fullName>
    </submittedName>
</protein>
<name>A0A059AFP7_EUCGR</name>
<reference evidence="5" key="1">
    <citation type="submission" date="2013-07" db="EMBL/GenBank/DDBJ databases">
        <title>The genome of Eucalyptus grandis.</title>
        <authorList>
            <person name="Schmutz J."/>
            <person name="Hayes R."/>
            <person name="Myburg A."/>
            <person name="Tuskan G."/>
            <person name="Grattapaglia D."/>
            <person name="Rokhsar D.S."/>
        </authorList>
    </citation>
    <scope>NUCLEOTIDE SEQUENCE</scope>
    <source>
        <tissue evidence="5">Leaf extractions</tissue>
    </source>
</reference>
<evidence type="ECO:0000256" key="3">
    <source>
        <dbReference type="PROSITE-ProRule" id="PRU01191"/>
    </source>
</evidence>
<dbReference type="EMBL" id="KK198762">
    <property type="protein sequence ID" value="KCW52668.1"/>
    <property type="molecule type" value="Genomic_DNA"/>
</dbReference>
<dbReference type="OMA" id="MANVFAN"/>
<organism evidence="5">
    <name type="scientific">Eucalyptus grandis</name>
    <name type="common">Flooded gum</name>
    <dbReference type="NCBI Taxonomy" id="71139"/>
    <lineage>
        <taxon>Eukaryota</taxon>
        <taxon>Viridiplantae</taxon>
        <taxon>Streptophyta</taxon>
        <taxon>Embryophyta</taxon>
        <taxon>Tracheophyta</taxon>
        <taxon>Spermatophyta</taxon>
        <taxon>Magnoliopsida</taxon>
        <taxon>eudicotyledons</taxon>
        <taxon>Gunneridae</taxon>
        <taxon>Pentapetalae</taxon>
        <taxon>rosids</taxon>
        <taxon>malvids</taxon>
        <taxon>Myrtales</taxon>
        <taxon>Myrtaceae</taxon>
        <taxon>Myrtoideae</taxon>
        <taxon>Eucalypteae</taxon>
        <taxon>Eucalyptus</taxon>
    </lineage>
</organism>
<feature type="region of interest" description="Leucine repeat II (LRII)" evidence="3">
    <location>
        <begin position="550"/>
        <end position="582"/>
    </location>
</feature>
<dbReference type="GO" id="GO:0006355">
    <property type="term" value="P:regulation of DNA-templated transcription"/>
    <property type="evidence" value="ECO:0000318"/>
    <property type="project" value="GO_Central"/>
</dbReference>
<dbReference type="PANTHER" id="PTHR31636">
    <property type="entry name" value="OSJNBA0084A10.13 PROTEIN-RELATED"/>
    <property type="match status" value="1"/>
</dbReference>
<feature type="short sequence motif" description="VHIID" evidence="3">
    <location>
        <begin position="500"/>
        <end position="504"/>
    </location>
</feature>
<comment type="similarity">
    <text evidence="3">Belongs to the GRAS family.</text>
</comment>
<dbReference type="PROSITE" id="PS50985">
    <property type="entry name" value="GRAS"/>
    <property type="match status" value="1"/>
</dbReference>
<dbReference type="InParanoid" id="A0A059AFP7"/>
<dbReference type="STRING" id="71139.A0A059AFP7"/>
<dbReference type="Pfam" id="PF03514">
    <property type="entry name" value="GRAS"/>
    <property type="match status" value="1"/>
</dbReference>
<feature type="region of interest" description="Disordered" evidence="4">
    <location>
        <begin position="343"/>
        <end position="385"/>
    </location>
</feature>
<feature type="compositionally biased region" description="Basic and acidic residues" evidence="4">
    <location>
        <begin position="345"/>
        <end position="377"/>
    </location>
</feature>
<proteinExistence type="inferred from homology"/>
<feature type="region of interest" description="Disordered" evidence="4">
    <location>
        <begin position="124"/>
        <end position="169"/>
    </location>
</feature>
<comment type="caution">
    <text evidence="3">Lacks conserved residue(s) required for the propagation of feature annotation.</text>
</comment>
<accession>A0A059AFP7</accession>
<evidence type="ECO:0000256" key="4">
    <source>
        <dbReference type="SAM" id="MobiDB-lite"/>
    </source>
</evidence>
<evidence type="ECO:0000256" key="1">
    <source>
        <dbReference type="ARBA" id="ARBA00023015"/>
    </source>
</evidence>
<dbReference type="FunCoup" id="A0A059AFP7">
    <property type="interactions" value="1627"/>
</dbReference>
<sequence>MIMEPHVTGFSGSPSALMFDNETLLPFPDQRANLANGFGRDGQSRDVGFVDKPFFPSDPRYCDSAPSSLVSVEADFPSEDSVSETVFRYINQMLLEEDMEEKSSMSHDPLALQAAEKSLHEALGETCRSEANPSPPFMERPDNNYSGNSSDYAKSRPSRNTSGSNFADHQWLGNFGDGRNYMRRSSVIGDFIFQSTVNAHVQPSSSVPNSFLSNGNRTNASLGSGPLFPNFLTGSQSVLQFQRGMEEASKFLPKGTQLFIDPEKSSENSWFKEKKSLNVVNLEEDESDILPLSGIRGKKNHQREDSEFEDERSNKQTAVYVDDIDTELSEMMDKMLLFKIKRRSRDSNADESSGKEVNESLRRSRRTHAADGGKFHDNTPTPTSNVTEMVDLRTLLILCAQAVSSDDRRTADDYLKQIRQHASPFGDGSQRLAHYFANGLEARLGGTGSQIYASLGSKKTSAVDILKVHHICRMACPFEKMANVFANYMIMDLAEKATTLHIIDFGILCGFQWPVFIFLLSRRTGGPPKLRITGIKFPQRGFRPAERVQVTGRHLAKLCKQFNVPFEYNGIAQEWDTIKIGDLKIRKGETIAVNTMFRFKNLLDETVVLNNPRDSVLNLIRKIRPHLFVQAIVNGSFSVPFFVTRFREALFHYSALFDAFDTNLERYNRMRLMYEKEFFGREAINVIACEGMERVERPETYKRWQIRNMRAGFKQLPLAPALMKKLRYRSGEFHDDFMVDEDGLWMLQGWKGRILHASSCWALKQNQESSQAKKISKSDKSRGKSRHKIHSDYHFKRRNLIFTNDSNPSTIIIVIIG</sequence>
<feature type="region of interest" description="SAW" evidence="3">
    <location>
        <begin position="688"/>
        <end position="762"/>
    </location>
</feature>
<dbReference type="InterPro" id="IPR005202">
    <property type="entry name" value="TF_GRAS"/>
</dbReference>
<dbReference type="GO" id="GO:0005634">
    <property type="term" value="C:nucleus"/>
    <property type="evidence" value="ECO:0000318"/>
    <property type="project" value="GO_Central"/>
</dbReference>
<dbReference type="GO" id="GO:0003700">
    <property type="term" value="F:DNA-binding transcription factor activity"/>
    <property type="evidence" value="ECO:0000318"/>
    <property type="project" value="GO_Central"/>
</dbReference>
<evidence type="ECO:0000313" key="5">
    <source>
        <dbReference type="EMBL" id="KCW52668.1"/>
    </source>
</evidence>
<dbReference type="AlphaFoldDB" id="A0A059AFP7"/>